<dbReference type="Pfam" id="PF20082">
    <property type="entry name" value="DUF6476"/>
    <property type="match status" value="1"/>
</dbReference>
<proteinExistence type="predicted"/>
<accession>A0A7S9LTX9</accession>
<evidence type="ECO:0000313" key="2">
    <source>
        <dbReference type="EMBL" id="QPH55106.1"/>
    </source>
</evidence>
<evidence type="ECO:0000256" key="1">
    <source>
        <dbReference type="SAM" id="Phobius"/>
    </source>
</evidence>
<keyword evidence="1" id="KW-0812">Transmembrane</keyword>
<organism evidence="2 3">
    <name type="scientific">Pontivivens ytuae</name>
    <dbReference type="NCBI Taxonomy" id="2789856"/>
    <lineage>
        <taxon>Bacteria</taxon>
        <taxon>Pseudomonadati</taxon>
        <taxon>Pseudomonadota</taxon>
        <taxon>Alphaproteobacteria</taxon>
        <taxon>Rhodobacterales</taxon>
        <taxon>Paracoccaceae</taxon>
        <taxon>Pontivivens</taxon>
    </lineage>
</organism>
<evidence type="ECO:0000313" key="3">
    <source>
        <dbReference type="Proteomes" id="UP000594800"/>
    </source>
</evidence>
<sequence>MATPSDQDPPEPANLRFLRRLVTVLTAVMILGVIAIVGLLVIRLGGGAEAPVVPEVVALPEGERAEAVTQGRGWFAVVTTDEGGRQRIRIFGEGGALREVVEIE</sequence>
<keyword evidence="1" id="KW-0472">Membrane</keyword>
<feature type="transmembrane region" description="Helical" evidence="1">
    <location>
        <begin position="20"/>
        <end position="42"/>
    </location>
</feature>
<name>A0A7S9LTX9_9RHOB</name>
<protein>
    <submittedName>
        <fullName evidence="2">Uncharacterized protein</fullName>
    </submittedName>
</protein>
<dbReference type="InterPro" id="IPR045519">
    <property type="entry name" value="DUF6476"/>
</dbReference>
<dbReference type="EMBL" id="CP064942">
    <property type="protein sequence ID" value="QPH55106.1"/>
    <property type="molecule type" value="Genomic_DNA"/>
</dbReference>
<reference evidence="2 3" key="1">
    <citation type="submission" date="2020-11" db="EMBL/GenBank/DDBJ databases">
        <title>Description of Pontivivens ytuae sp. nov. isolated from deep sea sediment of Mariana Trench.</title>
        <authorList>
            <person name="Wang Z."/>
            <person name="Sun Q.-L."/>
            <person name="Xu X.-D."/>
            <person name="Tang Y.-Z."/>
            <person name="Zhang J."/>
        </authorList>
    </citation>
    <scope>NUCLEOTIDE SEQUENCE [LARGE SCALE GENOMIC DNA]</scope>
    <source>
        <strain evidence="2 3">MT2928</strain>
    </source>
</reference>
<dbReference type="Proteomes" id="UP000594800">
    <property type="component" value="Chromosome"/>
</dbReference>
<keyword evidence="1" id="KW-1133">Transmembrane helix</keyword>
<gene>
    <name evidence="2" type="ORF">I0K15_04990</name>
</gene>
<dbReference type="AlphaFoldDB" id="A0A7S9LTX9"/>
<dbReference type="KEGG" id="poz:I0K15_04990"/>
<keyword evidence="3" id="KW-1185">Reference proteome</keyword>
<dbReference type="RefSeq" id="WP_196104305.1">
    <property type="nucleotide sequence ID" value="NZ_CP064942.1"/>
</dbReference>